<evidence type="ECO:0000313" key="10">
    <source>
        <dbReference type="Proteomes" id="UP001217838"/>
    </source>
</evidence>
<keyword evidence="10" id="KW-1185">Reference proteome</keyword>
<comment type="subcellular location">
    <subcellularLocation>
        <location evidence="1">Cell membrane</location>
        <topology evidence="1">Multi-pass membrane protein</topology>
    </subcellularLocation>
</comment>
<gene>
    <name evidence="9" type="ORF">POL58_37500</name>
</gene>
<dbReference type="PANTHER" id="PTHR30572:SF4">
    <property type="entry name" value="ABC TRANSPORTER PERMEASE YTRF"/>
    <property type="match status" value="1"/>
</dbReference>
<keyword evidence="4 7" id="KW-1133">Transmembrane helix</keyword>
<evidence type="ECO:0000256" key="5">
    <source>
        <dbReference type="ARBA" id="ARBA00023136"/>
    </source>
</evidence>
<evidence type="ECO:0000256" key="7">
    <source>
        <dbReference type="SAM" id="Phobius"/>
    </source>
</evidence>
<reference evidence="9 10" key="1">
    <citation type="submission" date="2022-11" db="EMBL/GenBank/DDBJ databases">
        <title>Minimal conservation of predation-associated metabolite biosynthetic gene clusters underscores biosynthetic potential of Myxococcota including descriptions for ten novel species: Archangium lansinium sp. nov., Myxococcus landrumus sp. nov., Nannocystis bai.</title>
        <authorList>
            <person name="Ahearne A."/>
            <person name="Stevens C."/>
            <person name="Dowd S."/>
        </authorList>
    </citation>
    <scope>NUCLEOTIDE SEQUENCE [LARGE SCALE GENOMIC DNA]</scope>
    <source>
        <strain evidence="9 10">NCELM</strain>
    </source>
</reference>
<accession>A0ABT5BH67</accession>
<dbReference type="Proteomes" id="UP001217838">
    <property type="component" value="Unassembled WGS sequence"/>
</dbReference>
<evidence type="ECO:0000313" key="9">
    <source>
        <dbReference type="EMBL" id="MDC0673502.1"/>
    </source>
</evidence>
<proteinExistence type="inferred from homology"/>
<dbReference type="Pfam" id="PF02687">
    <property type="entry name" value="FtsX"/>
    <property type="match status" value="1"/>
</dbReference>
<evidence type="ECO:0000256" key="1">
    <source>
        <dbReference type="ARBA" id="ARBA00004651"/>
    </source>
</evidence>
<evidence type="ECO:0000256" key="3">
    <source>
        <dbReference type="ARBA" id="ARBA00022692"/>
    </source>
</evidence>
<comment type="similarity">
    <text evidence="6">Belongs to the ABC-4 integral membrane protein family.</text>
</comment>
<name>A0ABT5BH67_9BACT</name>
<feature type="transmembrane region" description="Helical" evidence="7">
    <location>
        <begin position="58"/>
        <end position="83"/>
    </location>
</feature>
<evidence type="ECO:0000256" key="4">
    <source>
        <dbReference type="ARBA" id="ARBA00022989"/>
    </source>
</evidence>
<keyword evidence="3 7" id="KW-0812">Transmembrane</keyword>
<evidence type="ECO:0000256" key="2">
    <source>
        <dbReference type="ARBA" id="ARBA00022475"/>
    </source>
</evidence>
<keyword evidence="5 7" id="KW-0472">Membrane</keyword>
<dbReference type="RefSeq" id="WP_272006627.1">
    <property type="nucleotide sequence ID" value="NZ_JAQNDN010000022.1"/>
</dbReference>
<dbReference type="InterPro" id="IPR003838">
    <property type="entry name" value="ABC3_permease_C"/>
</dbReference>
<protein>
    <recommendedName>
        <fullName evidence="8">ABC3 transporter permease C-terminal domain-containing protein</fullName>
    </recommendedName>
</protein>
<dbReference type="InterPro" id="IPR050250">
    <property type="entry name" value="Macrolide_Exporter_MacB"/>
</dbReference>
<dbReference type="PANTHER" id="PTHR30572">
    <property type="entry name" value="MEMBRANE COMPONENT OF TRANSPORTER-RELATED"/>
    <property type="match status" value="1"/>
</dbReference>
<organism evidence="9 10">
    <name type="scientific">Nannocystis radixulma</name>
    <dbReference type="NCBI Taxonomy" id="2995305"/>
    <lineage>
        <taxon>Bacteria</taxon>
        <taxon>Pseudomonadati</taxon>
        <taxon>Myxococcota</taxon>
        <taxon>Polyangia</taxon>
        <taxon>Nannocystales</taxon>
        <taxon>Nannocystaceae</taxon>
        <taxon>Nannocystis</taxon>
    </lineage>
</organism>
<sequence length="175" mass="18397">MFSLSKDLRMLARSPTWVFVAIFTLALAIGANVAIFSAVEMLLTLEPLMDPALAPRGFIGFVALLGVLAGLALMLAAVGLYAAMADTIIRRTHELRVRMASGAPTRADVALVARQSMILAAVGLVLGVLGALGLARLMTAMLACGIPFVSLTPLLVVGGLVATYSPARRVTRRHE</sequence>
<evidence type="ECO:0000256" key="6">
    <source>
        <dbReference type="ARBA" id="ARBA00038076"/>
    </source>
</evidence>
<feature type="transmembrane region" description="Helical" evidence="7">
    <location>
        <begin position="116"/>
        <end position="134"/>
    </location>
</feature>
<dbReference type="EMBL" id="JAQNDN010000022">
    <property type="protein sequence ID" value="MDC0673502.1"/>
    <property type="molecule type" value="Genomic_DNA"/>
</dbReference>
<comment type="caution">
    <text evidence="9">The sequence shown here is derived from an EMBL/GenBank/DDBJ whole genome shotgun (WGS) entry which is preliminary data.</text>
</comment>
<evidence type="ECO:0000259" key="8">
    <source>
        <dbReference type="Pfam" id="PF02687"/>
    </source>
</evidence>
<keyword evidence="2" id="KW-1003">Cell membrane</keyword>
<feature type="domain" description="ABC3 transporter permease C-terminal" evidence="8">
    <location>
        <begin position="67"/>
        <end position="156"/>
    </location>
</feature>
<feature type="transmembrane region" description="Helical" evidence="7">
    <location>
        <begin position="140"/>
        <end position="164"/>
    </location>
</feature>
<feature type="transmembrane region" description="Helical" evidence="7">
    <location>
        <begin position="16"/>
        <end position="38"/>
    </location>
</feature>